<sequence length="33" mass="3684">MNSKSKQYSEPESEEVSVTKSSSFNDFNLIIGT</sequence>
<protein>
    <submittedName>
        <fullName evidence="5">Uncharacterized protein</fullName>
    </submittedName>
</protein>
<dbReference type="EMBL" id="PUFL01000095">
    <property type="protein sequence ID" value="TDG87809.1"/>
    <property type="molecule type" value="Genomic_DNA"/>
</dbReference>
<evidence type="ECO:0000313" key="7">
    <source>
        <dbReference type="EMBL" id="TDG90863.1"/>
    </source>
</evidence>
<dbReference type="EMBL" id="PUFL01000024">
    <property type="protein sequence ID" value="TDG94100.1"/>
    <property type="molecule type" value="Genomic_DNA"/>
</dbReference>
<feature type="region of interest" description="Disordered" evidence="1">
    <location>
        <begin position="1"/>
        <end position="33"/>
    </location>
</feature>
<accession>A0AB38JTA9</accession>
<evidence type="ECO:0000313" key="6">
    <source>
        <dbReference type="EMBL" id="TDG90711.1"/>
    </source>
</evidence>
<evidence type="ECO:0000313" key="4">
    <source>
        <dbReference type="EMBL" id="TDG87809.1"/>
    </source>
</evidence>
<dbReference type="EMBL" id="PUFL01000054">
    <property type="protein sequence ID" value="TDG91611.1"/>
    <property type="molecule type" value="Genomic_DNA"/>
</dbReference>
<evidence type="ECO:0000313" key="12">
    <source>
        <dbReference type="EMBL" id="TDG95042.1"/>
    </source>
</evidence>
<proteinExistence type="predicted"/>
<evidence type="ECO:0000313" key="5">
    <source>
        <dbReference type="EMBL" id="TDG89618.1"/>
    </source>
</evidence>
<dbReference type="EMBL" id="PUFL01000062">
    <property type="protein sequence ID" value="TDG90863.1"/>
    <property type="molecule type" value="Genomic_DNA"/>
</dbReference>
<gene>
    <name evidence="3" type="ORF">C5L28_000223</name>
    <name evidence="6" type="ORF">C5L28_000426</name>
    <name evidence="4" type="ORF">C5L28_000714</name>
    <name evidence="10" type="ORF">C5L28_000746</name>
    <name evidence="5" type="ORF">C5L28_001139</name>
    <name evidence="9" type="ORF">C5L28_001282</name>
    <name evidence="7" type="ORF">C5L28_001297</name>
    <name evidence="11" type="ORF">C5L28_001314</name>
    <name evidence="13" type="ORF">C5L28_001365</name>
    <name evidence="2" type="ORF">C5L28_001431</name>
    <name evidence="8" type="ORF">C5L28_001434</name>
    <name evidence="12" type="ORF">C5L28_002696</name>
</gene>
<dbReference type="EMBL" id="PUFL01000063">
    <property type="protein sequence ID" value="TDG90711.1"/>
    <property type="molecule type" value="Genomic_DNA"/>
</dbReference>
<evidence type="ECO:0000313" key="10">
    <source>
        <dbReference type="EMBL" id="TDG93860.1"/>
    </source>
</evidence>
<evidence type="ECO:0000313" key="2">
    <source>
        <dbReference type="EMBL" id="TDG87440.1"/>
    </source>
</evidence>
<feature type="non-terminal residue" evidence="5">
    <location>
        <position position="33"/>
    </location>
</feature>
<reference evidence="5" key="2">
    <citation type="submission" date="2019-02" db="EMBL/GenBank/DDBJ databases">
        <authorList>
            <person name="Buron G."/>
            <person name="Chaylann A."/>
            <person name="Dolejs I."/>
            <person name="Forster J."/>
            <person name="Miks M.H."/>
        </authorList>
    </citation>
    <scope>NUCLEOTIDE SEQUENCE</scope>
    <source>
        <strain evidence="5">DSM 10551</strain>
    </source>
</reference>
<evidence type="ECO:0000313" key="14">
    <source>
        <dbReference type="Proteomes" id="UP000294668"/>
    </source>
</evidence>
<dbReference type="Proteomes" id="UP000294668">
    <property type="component" value="Unassembled WGS sequence"/>
</dbReference>
<dbReference type="EMBL" id="PUFL01000098">
    <property type="protein sequence ID" value="TDG87755.1"/>
    <property type="molecule type" value="Genomic_DNA"/>
</dbReference>
<name>A0AB38JTA9_9LACO</name>
<dbReference type="EMBL" id="PUFL01000001">
    <property type="protein sequence ID" value="TDG95191.1"/>
    <property type="molecule type" value="Genomic_DNA"/>
</dbReference>
<evidence type="ECO:0000313" key="8">
    <source>
        <dbReference type="EMBL" id="TDG91611.1"/>
    </source>
</evidence>
<evidence type="ECO:0000256" key="1">
    <source>
        <dbReference type="SAM" id="MobiDB-lite"/>
    </source>
</evidence>
<dbReference type="EMBL" id="PUFL01000077">
    <property type="protein sequence ID" value="TDG89618.1"/>
    <property type="molecule type" value="Genomic_DNA"/>
</dbReference>
<comment type="caution">
    <text evidence="5">The sequence shown here is derived from an EMBL/GenBank/DDBJ whole genome shotgun (WGS) entry which is preliminary data.</text>
</comment>
<dbReference type="AlphaFoldDB" id="A0AB38JTA9"/>
<evidence type="ECO:0000313" key="9">
    <source>
        <dbReference type="EMBL" id="TDG93048.1"/>
    </source>
</evidence>
<dbReference type="EMBL" id="PUFL01000037">
    <property type="protein sequence ID" value="TDG93048.1"/>
    <property type="molecule type" value="Genomic_DNA"/>
</dbReference>
<keyword evidence="14" id="KW-1185">Reference proteome</keyword>
<evidence type="ECO:0000313" key="3">
    <source>
        <dbReference type="EMBL" id="TDG87755.1"/>
    </source>
</evidence>
<evidence type="ECO:0000313" key="13">
    <source>
        <dbReference type="EMBL" id="TDG95191.1"/>
    </source>
</evidence>
<evidence type="ECO:0000313" key="11">
    <source>
        <dbReference type="EMBL" id="TDG94100.1"/>
    </source>
</evidence>
<dbReference type="EMBL" id="PUFL01000004">
    <property type="protein sequence ID" value="TDG95042.1"/>
    <property type="molecule type" value="Genomic_DNA"/>
</dbReference>
<dbReference type="EMBL" id="PUFL01000103">
    <property type="protein sequence ID" value="TDG87440.1"/>
    <property type="molecule type" value="Genomic_DNA"/>
</dbReference>
<organism evidence="5 14">
    <name type="scientific">Lentilactobacillus parakefiri</name>
    <dbReference type="NCBI Taxonomy" id="152332"/>
    <lineage>
        <taxon>Bacteria</taxon>
        <taxon>Bacillati</taxon>
        <taxon>Bacillota</taxon>
        <taxon>Bacilli</taxon>
        <taxon>Lactobacillales</taxon>
        <taxon>Lactobacillaceae</taxon>
        <taxon>Lentilactobacillus</taxon>
    </lineage>
</organism>
<dbReference type="EMBL" id="PUFL01000029">
    <property type="protein sequence ID" value="TDG93860.1"/>
    <property type="molecule type" value="Genomic_DNA"/>
</dbReference>
<reference evidence="5 14" key="1">
    <citation type="journal article" date="2019" name="Appl. Microbiol. Biotechnol.">
        <title>Uncovering carbohydrate metabolism through a genotype-phenotype association study of 56 lactic acid bacteria genomes.</title>
        <authorList>
            <person name="Buron-Moles G."/>
            <person name="Chailyan A."/>
            <person name="Dolejs I."/>
            <person name="Forster J."/>
            <person name="Miks M.H."/>
        </authorList>
    </citation>
    <scope>NUCLEOTIDE SEQUENCE [LARGE SCALE GENOMIC DNA]</scope>
    <source>
        <strain evidence="5 14">DSM 10551</strain>
    </source>
</reference>